<dbReference type="OrthoDB" id="292747at2759"/>
<dbReference type="GO" id="GO:0016020">
    <property type="term" value="C:membrane"/>
    <property type="evidence" value="ECO:0007669"/>
    <property type="project" value="InterPro"/>
</dbReference>
<name>A0A0R0LRJ7_9MICR</name>
<feature type="domain" description="ArnT-like N-terminal" evidence="10">
    <location>
        <begin position="31"/>
        <end position="265"/>
    </location>
</feature>
<keyword evidence="12" id="KW-1185">Reference proteome</keyword>
<evidence type="ECO:0000256" key="2">
    <source>
        <dbReference type="ARBA" id="ARBA00004922"/>
    </source>
</evidence>
<evidence type="ECO:0000256" key="4">
    <source>
        <dbReference type="ARBA" id="ARBA00022676"/>
    </source>
</evidence>
<dbReference type="Proteomes" id="UP000051530">
    <property type="component" value="Unassembled WGS sequence"/>
</dbReference>
<keyword evidence="6 9" id="KW-0812">Transmembrane</keyword>
<feature type="transmembrane region" description="Helical" evidence="9">
    <location>
        <begin position="241"/>
        <end position="263"/>
    </location>
</feature>
<dbReference type="InterPro" id="IPR027005">
    <property type="entry name" value="PMT-like"/>
</dbReference>
<feature type="transmembrane region" description="Helical" evidence="9">
    <location>
        <begin position="166"/>
        <end position="182"/>
    </location>
</feature>
<organism evidence="11 12">
    <name type="scientific">Pseudoloma neurophilia</name>
    <dbReference type="NCBI Taxonomy" id="146866"/>
    <lineage>
        <taxon>Eukaryota</taxon>
        <taxon>Fungi</taxon>
        <taxon>Fungi incertae sedis</taxon>
        <taxon>Microsporidia</taxon>
        <taxon>Pseudoloma</taxon>
    </lineage>
</organism>
<feature type="transmembrane region" description="Helical" evidence="9">
    <location>
        <begin position="211"/>
        <end position="229"/>
    </location>
</feature>
<dbReference type="EMBL" id="LGUB01001195">
    <property type="protein sequence ID" value="KRH92114.1"/>
    <property type="molecule type" value="Genomic_DNA"/>
</dbReference>
<comment type="similarity">
    <text evidence="3">Belongs to the glycosyltransferase 39 family.</text>
</comment>
<evidence type="ECO:0000256" key="7">
    <source>
        <dbReference type="ARBA" id="ARBA00022989"/>
    </source>
</evidence>
<dbReference type="PANTHER" id="PTHR10050">
    <property type="entry name" value="DOLICHYL-PHOSPHATE-MANNOSE--PROTEIN MANNOSYLTRANSFERASE"/>
    <property type="match status" value="1"/>
</dbReference>
<keyword evidence="5 11" id="KW-0808">Transferase</keyword>
<evidence type="ECO:0000313" key="11">
    <source>
        <dbReference type="EMBL" id="KRH92114.1"/>
    </source>
</evidence>
<keyword evidence="7 9" id="KW-1133">Transmembrane helix</keyword>
<dbReference type="PANTHER" id="PTHR10050:SF46">
    <property type="entry name" value="PROTEIN O-MANNOSYL-TRANSFERASE 2"/>
    <property type="match status" value="1"/>
</dbReference>
<evidence type="ECO:0000256" key="6">
    <source>
        <dbReference type="ARBA" id="ARBA00022692"/>
    </source>
</evidence>
<dbReference type="GO" id="GO:0004169">
    <property type="term" value="F:dolichyl-phosphate-mannose-protein mannosyltransferase activity"/>
    <property type="evidence" value="ECO:0007669"/>
    <property type="project" value="TreeGrafter"/>
</dbReference>
<evidence type="ECO:0000313" key="12">
    <source>
        <dbReference type="Proteomes" id="UP000051530"/>
    </source>
</evidence>
<gene>
    <name evidence="11" type="ORF">M153_11592000877</name>
</gene>
<evidence type="ECO:0000259" key="10">
    <source>
        <dbReference type="Pfam" id="PF02366"/>
    </source>
</evidence>
<dbReference type="VEuPathDB" id="MicrosporidiaDB:M153_11592000877"/>
<evidence type="ECO:0000256" key="1">
    <source>
        <dbReference type="ARBA" id="ARBA00004127"/>
    </source>
</evidence>
<evidence type="ECO:0000256" key="9">
    <source>
        <dbReference type="SAM" id="Phobius"/>
    </source>
</evidence>
<sequence>ENEPLNLNTLKSTTLQSKLKQHTLQKLTSLIIFLVALLFRSFNIHSSPFVLWDEAHFGKFASRYLNREFYFDVHPPLGKMLTALIGYISKMDKSFQFISGNEYPTDFYIMMRYCHSIIGSLCISLVYLSMINFSINNKIAITISLMLIIENGLITISRLILLDSTLLFFTFLTVYAYSLYKLKNESNNFFNLIFLGTCLGCTISVKWIGVFLFLLIGIHIIIEIFYNLINKDFKFIIIHFIKRFMTLIILPICLYFFFFIIHFKITNKRSSDEGHMSSRFVHTMLLPLNGLE</sequence>
<protein>
    <submittedName>
        <fullName evidence="11">Dolichyl-phosphate-mannose-protein mannosyltransferase</fullName>
    </submittedName>
</protein>
<keyword evidence="4 11" id="KW-0328">Glycosyltransferase</keyword>
<dbReference type="GO" id="GO:0005783">
    <property type="term" value="C:endoplasmic reticulum"/>
    <property type="evidence" value="ECO:0007669"/>
    <property type="project" value="TreeGrafter"/>
</dbReference>
<accession>A0A0R0LRJ7</accession>
<dbReference type="Pfam" id="PF02366">
    <property type="entry name" value="PMT"/>
    <property type="match status" value="1"/>
</dbReference>
<evidence type="ECO:0000256" key="3">
    <source>
        <dbReference type="ARBA" id="ARBA00007222"/>
    </source>
</evidence>
<dbReference type="AlphaFoldDB" id="A0A0R0LRJ7"/>
<feature type="non-terminal residue" evidence="11">
    <location>
        <position position="1"/>
    </location>
</feature>
<reference evidence="11 12" key="1">
    <citation type="submission" date="2015-07" db="EMBL/GenBank/DDBJ databases">
        <title>The genome of Pseudoloma neurophilia, a relevant intracellular parasite of the zebrafish.</title>
        <authorList>
            <person name="Ndikumana S."/>
            <person name="Pelin A."/>
            <person name="Sanders J."/>
            <person name="Corradi N."/>
        </authorList>
    </citation>
    <scope>NUCLEOTIDE SEQUENCE [LARGE SCALE GENOMIC DNA]</scope>
    <source>
        <strain evidence="11 12">MK1</strain>
    </source>
</reference>
<proteinExistence type="inferred from homology"/>
<comment type="subcellular location">
    <subcellularLocation>
        <location evidence="1">Endomembrane system</location>
        <topology evidence="1">Multi-pass membrane protein</topology>
    </subcellularLocation>
</comment>
<dbReference type="UniPathway" id="UPA00378"/>
<feature type="non-terminal residue" evidence="11">
    <location>
        <position position="292"/>
    </location>
</feature>
<keyword evidence="8 9" id="KW-0472">Membrane</keyword>
<evidence type="ECO:0000256" key="5">
    <source>
        <dbReference type="ARBA" id="ARBA00022679"/>
    </source>
</evidence>
<comment type="pathway">
    <text evidence="2">Protein modification; protein glycosylation.</text>
</comment>
<evidence type="ECO:0000256" key="8">
    <source>
        <dbReference type="ARBA" id="ARBA00023136"/>
    </source>
</evidence>
<feature type="transmembrane region" description="Helical" evidence="9">
    <location>
        <begin position="27"/>
        <end position="44"/>
    </location>
</feature>
<comment type="caution">
    <text evidence="11">The sequence shown here is derived from an EMBL/GenBank/DDBJ whole genome shotgun (WGS) entry which is preliminary data.</text>
</comment>
<feature type="transmembrane region" description="Helical" evidence="9">
    <location>
        <begin position="107"/>
        <end position="128"/>
    </location>
</feature>
<dbReference type="InterPro" id="IPR003342">
    <property type="entry name" value="ArnT-like_N"/>
</dbReference>
<feature type="transmembrane region" description="Helical" evidence="9">
    <location>
        <begin position="189"/>
        <end position="205"/>
    </location>
</feature>